<dbReference type="OrthoDB" id="275427at2157"/>
<keyword evidence="6" id="KW-1185">Reference proteome</keyword>
<dbReference type="SUPFAM" id="SSF51430">
    <property type="entry name" value="NAD(P)-linked oxidoreductase"/>
    <property type="match status" value="1"/>
</dbReference>
<reference evidence="5 6" key="1">
    <citation type="journal article" date="2019" name="Int. J. Syst. Evol. Microbiol.">
        <title>The Global Catalogue of Microorganisms (GCM) 10K type strain sequencing project: providing services to taxonomists for standard genome sequencing and annotation.</title>
        <authorList>
            <consortium name="The Broad Institute Genomics Platform"/>
            <consortium name="The Broad Institute Genome Sequencing Center for Infectious Disease"/>
            <person name="Wu L."/>
            <person name="Ma J."/>
        </authorList>
    </citation>
    <scope>NUCLEOTIDE SEQUENCE [LARGE SCALE GENOMIC DNA]</scope>
    <source>
        <strain evidence="5 6">JCM 19585</strain>
    </source>
</reference>
<dbReference type="InterPro" id="IPR020471">
    <property type="entry name" value="AKR"/>
</dbReference>
<dbReference type="Proteomes" id="UP000628840">
    <property type="component" value="Unassembled WGS sequence"/>
</dbReference>
<gene>
    <name evidence="5" type="ORF">GCM10009037_14330</name>
</gene>
<proteinExistence type="inferred from homology"/>
<evidence type="ECO:0000256" key="2">
    <source>
        <dbReference type="ARBA" id="ARBA00022857"/>
    </source>
</evidence>
<protein>
    <submittedName>
        <fullName evidence="5">Aldehyde oxidoreductase</fullName>
    </submittedName>
</protein>
<dbReference type="PANTHER" id="PTHR43827">
    <property type="entry name" value="2,5-DIKETO-D-GLUCONIC ACID REDUCTASE"/>
    <property type="match status" value="1"/>
</dbReference>
<dbReference type="Pfam" id="PF00248">
    <property type="entry name" value="Aldo_ket_red"/>
    <property type="match status" value="1"/>
</dbReference>
<dbReference type="InterPro" id="IPR036812">
    <property type="entry name" value="NAD(P)_OxRdtase_dom_sf"/>
</dbReference>
<keyword evidence="2" id="KW-0521">NADP</keyword>
<dbReference type="InterPro" id="IPR023210">
    <property type="entry name" value="NADP_OxRdtase_dom"/>
</dbReference>
<dbReference type="CDD" id="cd19073">
    <property type="entry name" value="AKR_AKR3F2_3"/>
    <property type="match status" value="1"/>
</dbReference>
<comment type="similarity">
    <text evidence="1">Belongs to the aldo/keto reductase family.</text>
</comment>
<keyword evidence="3" id="KW-0560">Oxidoreductase</keyword>
<dbReference type="FunFam" id="3.20.20.100:FF:000002">
    <property type="entry name" value="2,5-diketo-D-gluconic acid reductase A"/>
    <property type="match status" value="1"/>
</dbReference>
<organism evidence="5 6">
    <name type="scientific">Halarchaeum grantii</name>
    <dbReference type="NCBI Taxonomy" id="1193105"/>
    <lineage>
        <taxon>Archaea</taxon>
        <taxon>Methanobacteriati</taxon>
        <taxon>Methanobacteriota</taxon>
        <taxon>Stenosarchaea group</taxon>
        <taxon>Halobacteria</taxon>
        <taxon>Halobacteriales</taxon>
        <taxon>Halobacteriaceae</taxon>
    </lineage>
</organism>
<evidence type="ECO:0000313" key="6">
    <source>
        <dbReference type="Proteomes" id="UP000628840"/>
    </source>
</evidence>
<dbReference type="PRINTS" id="PR00069">
    <property type="entry name" value="ALDKETRDTASE"/>
</dbReference>
<sequence length="277" mass="30910">MTELTSDDVPHVDGMPRFGLGTWQNADPDACATAVSNALEMGYRHVDTAQAYDNEAAVGDGIAAADVDRDDVFLATKVFIDSLAYDDVIASTEESLEKLGVDSVDLLYVHWPARTYDPEETLPAFEELKARGKIERIGVSNFGRRHLERARDVLDEPIFANQVEMHPFLQQRELRAVADEMDVETVAYSPLARGAVFDDPVLGDIAETYGVSEAQVSLAWLREKGVTAIPKATSEAHIRDNFRSLEFELDAEDVRRIDAIERVDRRVDADFAHWNAR</sequence>
<dbReference type="PROSITE" id="PS00062">
    <property type="entry name" value="ALDOKETO_REDUCTASE_2"/>
    <property type="match status" value="1"/>
</dbReference>
<evidence type="ECO:0000256" key="1">
    <source>
        <dbReference type="ARBA" id="ARBA00007905"/>
    </source>
</evidence>
<name>A0A830F946_9EURY</name>
<dbReference type="PIRSF" id="PIRSF000097">
    <property type="entry name" value="AKR"/>
    <property type="match status" value="1"/>
</dbReference>
<accession>A0A830F946</accession>
<dbReference type="PANTHER" id="PTHR43827:SF3">
    <property type="entry name" value="NADP-DEPENDENT OXIDOREDUCTASE DOMAIN-CONTAINING PROTEIN"/>
    <property type="match status" value="1"/>
</dbReference>
<dbReference type="GO" id="GO:0016616">
    <property type="term" value="F:oxidoreductase activity, acting on the CH-OH group of donors, NAD or NADP as acceptor"/>
    <property type="evidence" value="ECO:0007669"/>
    <property type="project" value="UniProtKB-ARBA"/>
</dbReference>
<comment type="caution">
    <text evidence="5">The sequence shown here is derived from an EMBL/GenBank/DDBJ whole genome shotgun (WGS) entry which is preliminary data.</text>
</comment>
<evidence type="ECO:0000259" key="4">
    <source>
        <dbReference type="Pfam" id="PF00248"/>
    </source>
</evidence>
<dbReference type="RefSeq" id="WP_188881628.1">
    <property type="nucleotide sequence ID" value="NZ_BMPF01000002.1"/>
</dbReference>
<dbReference type="EMBL" id="BMPF01000002">
    <property type="protein sequence ID" value="GGL31815.1"/>
    <property type="molecule type" value="Genomic_DNA"/>
</dbReference>
<evidence type="ECO:0000313" key="5">
    <source>
        <dbReference type="EMBL" id="GGL31815.1"/>
    </source>
</evidence>
<dbReference type="InterPro" id="IPR018170">
    <property type="entry name" value="Aldo/ket_reductase_CS"/>
</dbReference>
<evidence type="ECO:0000256" key="3">
    <source>
        <dbReference type="ARBA" id="ARBA00023002"/>
    </source>
</evidence>
<dbReference type="PROSITE" id="PS00798">
    <property type="entry name" value="ALDOKETO_REDUCTASE_1"/>
    <property type="match status" value="1"/>
</dbReference>
<dbReference type="AlphaFoldDB" id="A0A830F946"/>
<dbReference type="Gene3D" id="3.20.20.100">
    <property type="entry name" value="NADP-dependent oxidoreductase domain"/>
    <property type="match status" value="1"/>
</dbReference>
<feature type="domain" description="NADP-dependent oxidoreductase" evidence="4">
    <location>
        <begin position="19"/>
        <end position="261"/>
    </location>
</feature>